<feature type="active site" description="Pros-phosphohistidine intermediate" evidence="12">
    <location>
        <position position="118"/>
    </location>
</feature>
<keyword evidence="7" id="KW-0460">Magnesium</keyword>
<evidence type="ECO:0000259" key="14">
    <source>
        <dbReference type="SMART" id="SM00562"/>
    </source>
</evidence>
<dbReference type="PANTHER" id="PTHR46161">
    <property type="entry name" value="NUCLEOSIDE DIPHOSPHATE KINASE"/>
    <property type="match status" value="1"/>
</dbReference>
<dbReference type="RefSeq" id="XP_001749876.1">
    <property type="nucleotide sequence ID" value="XM_001749824.1"/>
</dbReference>
<keyword evidence="5" id="KW-0479">Metal-binding</keyword>
<dbReference type="GO" id="GO:0005929">
    <property type="term" value="C:cilium"/>
    <property type="evidence" value="ECO:0007669"/>
    <property type="project" value="UniProtKB-SubCell"/>
</dbReference>
<dbReference type="GO" id="GO:0016787">
    <property type="term" value="F:hydrolase activity"/>
    <property type="evidence" value="ECO:0007669"/>
    <property type="project" value="UniProtKB-KW"/>
</dbReference>
<evidence type="ECO:0000256" key="10">
    <source>
        <dbReference type="ARBA" id="ARBA00072632"/>
    </source>
</evidence>
<dbReference type="FunCoup" id="A9VB04">
    <property type="interactions" value="15"/>
</dbReference>
<keyword evidence="8" id="KW-0546">Nucleotide metabolism</keyword>
<evidence type="ECO:0000256" key="7">
    <source>
        <dbReference type="ARBA" id="ARBA00022842"/>
    </source>
</evidence>
<dbReference type="InterPro" id="IPR034907">
    <property type="entry name" value="NDK-like_dom"/>
</dbReference>
<evidence type="ECO:0000313" key="16">
    <source>
        <dbReference type="Proteomes" id="UP000001357"/>
    </source>
</evidence>
<feature type="binding site" evidence="12">
    <location>
        <position position="85"/>
    </location>
    <ligand>
        <name>ATP</name>
        <dbReference type="ChEBI" id="CHEBI:30616"/>
    </ligand>
</feature>
<keyword evidence="4" id="KW-0963">Cytoplasm</keyword>
<dbReference type="Pfam" id="PF05186">
    <property type="entry name" value="Dpy-30"/>
    <property type="match status" value="1"/>
</dbReference>
<dbReference type="PANTHER" id="PTHR46161:SF1">
    <property type="entry name" value="NUCLEOSIDE DIPHOSPHATE KINASE HOMOLOG 5"/>
    <property type="match status" value="1"/>
</dbReference>
<dbReference type="InParanoid" id="A9VB04"/>
<dbReference type="STRING" id="81824.A9VB04"/>
<dbReference type="CDD" id="cd22970">
    <property type="entry name" value="DD_NDKH5-like"/>
    <property type="match status" value="1"/>
</dbReference>
<dbReference type="GO" id="GO:0004550">
    <property type="term" value="F:nucleoside diphosphate kinase activity"/>
    <property type="evidence" value="ECO:0007669"/>
    <property type="project" value="InterPro"/>
</dbReference>
<evidence type="ECO:0000256" key="4">
    <source>
        <dbReference type="ARBA" id="ARBA00022490"/>
    </source>
</evidence>
<dbReference type="GO" id="GO:0046872">
    <property type="term" value="F:metal ion binding"/>
    <property type="evidence" value="ECO:0007669"/>
    <property type="project" value="UniProtKB-KW"/>
</dbReference>
<comment type="subcellular location">
    <subcellularLocation>
        <location evidence="1">Cell projection</location>
        <location evidence="1">Cilium</location>
    </subcellularLocation>
</comment>
<keyword evidence="16" id="KW-1185">Reference proteome</keyword>
<dbReference type="PROSITE" id="PS00469">
    <property type="entry name" value="NDPK"/>
    <property type="match status" value="1"/>
</dbReference>
<dbReference type="eggNOG" id="KOG0888">
    <property type="taxonomic scope" value="Eukaryota"/>
</dbReference>
<sequence length="203" mass="22499">MVFQVTLAMVKPDAIDRADDIVDRVLASGLAVLNRRRVRLTLEQSTELYMEHYGKSFFTELVAFMSSGPVLVMVLAGNDAVSAWRDLIGPTDSVKAREVAPKSIRALFGTDNRLNAVHGSDSLLSAYREIKFFFPTFVVADTQESGSNALSSGTDFLEREVNPTLIRGLTALCKNKPADPVRWLANWLEENNPNAPRVQEPDE</sequence>
<feature type="binding site" evidence="12">
    <location>
        <position position="105"/>
    </location>
    <ligand>
        <name>ATP</name>
        <dbReference type="ChEBI" id="CHEBI:30616"/>
    </ligand>
</feature>
<dbReference type="InterPro" id="IPR036850">
    <property type="entry name" value="NDK-like_dom_sf"/>
</dbReference>
<evidence type="ECO:0000256" key="9">
    <source>
        <dbReference type="ARBA" id="ARBA00023273"/>
    </source>
</evidence>
<dbReference type="Pfam" id="PF00334">
    <property type="entry name" value="NDK"/>
    <property type="match status" value="1"/>
</dbReference>
<dbReference type="InterPro" id="IPR007858">
    <property type="entry name" value="Dpy-30_motif"/>
</dbReference>
<evidence type="ECO:0000256" key="1">
    <source>
        <dbReference type="ARBA" id="ARBA00004138"/>
    </source>
</evidence>
<dbReference type="SMART" id="SM00562">
    <property type="entry name" value="NDK"/>
    <property type="match status" value="1"/>
</dbReference>
<keyword evidence="3" id="KW-0217">Developmental protein</keyword>
<dbReference type="InterPro" id="IPR001564">
    <property type="entry name" value="Nucleoside_diP_kinase"/>
</dbReference>
<reference evidence="15 16" key="1">
    <citation type="journal article" date="2008" name="Nature">
        <title>The genome of the choanoflagellate Monosiga brevicollis and the origin of metazoans.</title>
        <authorList>
            <consortium name="JGI Sequencing"/>
            <person name="King N."/>
            <person name="Westbrook M.J."/>
            <person name="Young S.L."/>
            <person name="Kuo A."/>
            <person name="Abedin M."/>
            <person name="Chapman J."/>
            <person name="Fairclough S."/>
            <person name="Hellsten U."/>
            <person name="Isogai Y."/>
            <person name="Letunic I."/>
            <person name="Marr M."/>
            <person name="Pincus D."/>
            <person name="Putnam N."/>
            <person name="Rokas A."/>
            <person name="Wright K.J."/>
            <person name="Zuzow R."/>
            <person name="Dirks W."/>
            <person name="Good M."/>
            <person name="Goodstein D."/>
            <person name="Lemons D."/>
            <person name="Li W."/>
            <person name="Lyons J.B."/>
            <person name="Morris A."/>
            <person name="Nichols S."/>
            <person name="Richter D.J."/>
            <person name="Salamov A."/>
            <person name="Bork P."/>
            <person name="Lim W.A."/>
            <person name="Manning G."/>
            <person name="Miller W.T."/>
            <person name="McGinnis W."/>
            <person name="Shapiro H."/>
            <person name="Tjian R."/>
            <person name="Grigoriev I.V."/>
            <person name="Rokhsar D."/>
        </authorList>
    </citation>
    <scope>NUCLEOTIDE SEQUENCE [LARGE SCALE GENOMIC DNA]</scope>
    <source>
        <strain evidence="16">MX1 / ATCC 50154</strain>
    </source>
</reference>
<gene>
    <name evidence="15" type="ORF">MONBRDRAFT_38924</name>
</gene>
<dbReference type="EMBL" id="CH991575">
    <property type="protein sequence ID" value="EDQ85255.1"/>
    <property type="molecule type" value="Genomic_DNA"/>
</dbReference>
<dbReference type="KEGG" id="mbr:MONBRDRAFT_38924"/>
<feature type="binding site" evidence="12">
    <location>
        <position position="91"/>
    </location>
    <ligand>
        <name>ATP</name>
        <dbReference type="ChEBI" id="CHEBI:30616"/>
    </ligand>
</feature>
<evidence type="ECO:0000256" key="3">
    <source>
        <dbReference type="ARBA" id="ARBA00022473"/>
    </source>
</evidence>
<organism evidence="15 16">
    <name type="scientific">Monosiga brevicollis</name>
    <name type="common">Choanoflagellate</name>
    <dbReference type="NCBI Taxonomy" id="81824"/>
    <lineage>
        <taxon>Eukaryota</taxon>
        <taxon>Choanoflagellata</taxon>
        <taxon>Craspedida</taxon>
        <taxon>Salpingoecidae</taxon>
        <taxon>Monosiga</taxon>
    </lineage>
</organism>
<dbReference type="PRINTS" id="PR01243">
    <property type="entry name" value="NUCDPKINASE"/>
</dbReference>
<dbReference type="Gene3D" id="3.30.70.141">
    <property type="entry name" value="Nucleoside diphosphate kinase-like domain"/>
    <property type="match status" value="1"/>
</dbReference>
<keyword evidence="6" id="KW-0378">Hydrolase</keyword>
<name>A9VB04_MONBE</name>
<protein>
    <recommendedName>
        <fullName evidence="10">Nucleoside diphosphate kinase homolog 5</fullName>
    </recommendedName>
    <alternativeName>
        <fullName evidence="11">3'-5' exonuclease NME5</fullName>
    </alternativeName>
</protein>
<proteinExistence type="inferred from homology"/>
<dbReference type="AlphaFoldDB" id="A9VB04"/>
<dbReference type="FunFam" id="3.30.70.141:FF:000010">
    <property type="entry name" value="Nucleoside diphosphate kinase 7"/>
    <property type="match status" value="1"/>
</dbReference>
<evidence type="ECO:0000313" key="15">
    <source>
        <dbReference type="EMBL" id="EDQ85255.1"/>
    </source>
</evidence>
<comment type="similarity">
    <text evidence="2 12 13">Belongs to the NDK family.</text>
</comment>
<dbReference type="SUPFAM" id="SSF54919">
    <property type="entry name" value="Nucleoside diphosphate kinase, NDK"/>
    <property type="match status" value="1"/>
</dbReference>
<dbReference type="GO" id="GO:0006183">
    <property type="term" value="P:GTP biosynthetic process"/>
    <property type="evidence" value="ECO:0007669"/>
    <property type="project" value="InterPro"/>
</dbReference>
<evidence type="ECO:0000256" key="12">
    <source>
        <dbReference type="PROSITE-ProRule" id="PRU00706"/>
    </source>
</evidence>
<dbReference type="PROSITE" id="PS51374">
    <property type="entry name" value="NDPK_LIKE"/>
    <property type="match status" value="1"/>
</dbReference>
<evidence type="ECO:0000256" key="13">
    <source>
        <dbReference type="RuleBase" id="RU004011"/>
    </source>
</evidence>
<evidence type="ECO:0000256" key="8">
    <source>
        <dbReference type="ARBA" id="ARBA00023080"/>
    </source>
</evidence>
<dbReference type="GO" id="GO:0006228">
    <property type="term" value="P:UTP biosynthetic process"/>
    <property type="evidence" value="ECO:0007669"/>
    <property type="project" value="InterPro"/>
</dbReference>
<accession>A9VB04</accession>
<dbReference type="OMA" id="HNAISYW"/>
<dbReference type="GeneID" id="5895119"/>
<dbReference type="Proteomes" id="UP000001357">
    <property type="component" value="Unassembled WGS sequence"/>
</dbReference>
<dbReference type="InterPro" id="IPR023005">
    <property type="entry name" value="Nucleoside_diP_kinase_AS"/>
</dbReference>
<feature type="binding site" evidence="12">
    <location>
        <position position="11"/>
    </location>
    <ligand>
        <name>ATP</name>
        <dbReference type="ChEBI" id="CHEBI:30616"/>
    </ligand>
</feature>
<feature type="binding site" evidence="12">
    <location>
        <position position="115"/>
    </location>
    <ligand>
        <name>ATP</name>
        <dbReference type="ChEBI" id="CHEBI:30616"/>
    </ligand>
</feature>
<evidence type="ECO:0000256" key="11">
    <source>
        <dbReference type="ARBA" id="ARBA00080200"/>
    </source>
</evidence>
<evidence type="ECO:0000256" key="6">
    <source>
        <dbReference type="ARBA" id="ARBA00022801"/>
    </source>
</evidence>
<evidence type="ECO:0000256" key="5">
    <source>
        <dbReference type="ARBA" id="ARBA00022723"/>
    </source>
</evidence>
<keyword evidence="9" id="KW-0966">Cell projection</keyword>
<dbReference type="GO" id="GO:0006241">
    <property type="term" value="P:CTP biosynthetic process"/>
    <property type="evidence" value="ECO:0007669"/>
    <property type="project" value="InterPro"/>
</dbReference>
<feature type="binding site" evidence="12">
    <location>
        <position position="57"/>
    </location>
    <ligand>
        <name>ATP</name>
        <dbReference type="ChEBI" id="CHEBI:30616"/>
    </ligand>
</feature>
<dbReference type="Gene3D" id="1.20.890.10">
    <property type="entry name" value="cAMP-dependent protein kinase regulatory subunit, dimerization-anchoring domain"/>
    <property type="match status" value="1"/>
</dbReference>
<feature type="domain" description="Nucleoside diphosphate kinase-like" evidence="14">
    <location>
        <begin position="3"/>
        <end position="141"/>
    </location>
</feature>
<dbReference type="FunFam" id="1.20.890.10:FF:000008">
    <property type="entry name" value="Nucleoside diphosphate kinase homolog 5"/>
    <property type="match status" value="1"/>
</dbReference>
<evidence type="ECO:0000256" key="2">
    <source>
        <dbReference type="ARBA" id="ARBA00008142"/>
    </source>
</evidence>